<dbReference type="EMBL" id="JANDHW010000001">
    <property type="protein sequence ID" value="MCP9610695.1"/>
    <property type="molecule type" value="Genomic_DNA"/>
</dbReference>
<comment type="caution">
    <text evidence="3">The sequence shown here is derived from an EMBL/GenBank/DDBJ whole genome shotgun (WGS) entry which is preliminary data.</text>
</comment>
<feature type="domain" description="Alpha-L-rhamnosidase six-hairpin glycosidase" evidence="1">
    <location>
        <begin position="203"/>
        <end position="344"/>
    </location>
</feature>
<dbReference type="RefSeq" id="WP_255025250.1">
    <property type="nucleotide sequence ID" value="NZ_JANDHW010000001.1"/>
</dbReference>
<dbReference type="Proteomes" id="UP001205603">
    <property type="component" value="Unassembled WGS sequence"/>
</dbReference>
<evidence type="ECO:0000259" key="1">
    <source>
        <dbReference type="Pfam" id="PF17389"/>
    </source>
</evidence>
<protein>
    <submittedName>
        <fullName evidence="3">Alpha-L-rhamnosidase</fullName>
    </submittedName>
</protein>
<name>A0ABT1MDK4_9BACT</name>
<evidence type="ECO:0000313" key="3">
    <source>
        <dbReference type="EMBL" id="MCP9610695.1"/>
    </source>
</evidence>
<sequence length="591" mass="66730">MKRHLLFTVFMTIFISCITAQHKRFDDFFDSSHFKPVKLSSATLSPQRIVWVSTTDKNTISAPDNLLKPFDGQLATNTTDFCTFFKQEDTDTAAVILDFGREIYGNIRIFAPIRSDKKTVRIRVRLGESVSETMSETGGTTADSSATNDHSLRDYILEIPWLGSIETGQSGFRFVRIDLLDKGVKLPLKTVQAICRYRDIPYLGSFHCNDERLNRIWETGAYTVHLNMQEYLWDGIKRDRLVWLGDMHPEVMTITSVFGNNEVITKSLDFARDNTPLPGWMNDMCAYSLWWLIIHRDLYLYSGNYEYLKKQHTYISGLLRQIISHIHNGKEALPTGRFLDWPTARNPNVIHSGLQSLSLISMRAGEQLAIWLEDKKLQKECSDCALNLEKNIPELHDNKQAAALSVLAGYGNVEETALAVIARDGAERFATFYGYYMLEALAAGNCYEQALKIISDYWGAMLDLGATTFWEDLDYSDALKAARIDEVIPAGKYDIHAKGGDHCYKGFRHSFCHGWASGPTAWMSRYVLGAIPIEPGCKTVRISPHLGNLDWVEGTVPTPLGIIKISHKKSSSGKITSRVEAPEGIRVILKK</sequence>
<evidence type="ECO:0000313" key="4">
    <source>
        <dbReference type="Proteomes" id="UP001205603"/>
    </source>
</evidence>
<dbReference type="Gene3D" id="2.60.420.10">
    <property type="entry name" value="Maltose phosphorylase, domain 3"/>
    <property type="match status" value="1"/>
</dbReference>
<dbReference type="Pfam" id="PF17389">
    <property type="entry name" value="Bac_rhamnosid6H"/>
    <property type="match status" value="1"/>
</dbReference>
<evidence type="ECO:0000259" key="2">
    <source>
        <dbReference type="Pfam" id="PF17390"/>
    </source>
</evidence>
<reference evidence="3 4" key="1">
    <citation type="submission" date="2022-07" db="EMBL/GenBank/DDBJ databases">
        <title>Fecal culturing of patients with breast cancer.</title>
        <authorList>
            <person name="Teng N.M.Y."/>
            <person name="Kiu R."/>
            <person name="Evans R."/>
            <person name="Baker D.J."/>
            <person name="Zenner C."/>
            <person name="Robinson S.D."/>
            <person name="Hall L.J."/>
        </authorList>
    </citation>
    <scope>NUCLEOTIDE SEQUENCE [LARGE SCALE GENOMIC DNA]</scope>
    <source>
        <strain evidence="3 4">LH1063</strain>
    </source>
</reference>
<organism evidence="3 4">
    <name type="scientific">Coprobacter tertius</name>
    <dbReference type="NCBI Taxonomy" id="2944915"/>
    <lineage>
        <taxon>Bacteria</taxon>
        <taxon>Pseudomonadati</taxon>
        <taxon>Bacteroidota</taxon>
        <taxon>Bacteroidia</taxon>
        <taxon>Bacteroidales</taxon>
        <taxon>Barnesiellaceae</taxon>
        <taxon>Coprobacter</taxon>
    </lineage>
</organism>
<dbReference type="Pfam" id="PF17390">
    <property type="entry name" value="Bac_rhamnosid_C"/>
    <property type="match status" value="1"/>
</dbReference>
<dbReference type="InterPro" id="IPR035396">
    <property type="entry name" value="Bac_rhamnosid6H"/>
</dbReference>
<dbReference type="InterPro" id="IPR035398">
    <property type="entry name" value="Bac_rhamnosid_C"/>
</dbReference>
<accession>A0ABT1MDK4</accession>
<gene>
    <name evidence="3" type="ORF">NMU02_01120</name>
</gene>
<dbReference type="Gene3D" id="1.50.10.10">
    <property type="match status" value="1"/>
</dbReference>
<keyword evidence="4" id="KW-1185">Reference proteome</keyword>
<proteinExistence type="predicted"/>
<dbReference type="PANTHER" id="PTHR34987:SF6">
    <property type="entry name" value="ALPHA-L-RHAMNOSIDASE SIX-HAIRPIN GLYCOSIDASE DOMAIN-CONTAINING PROTEIN"/>
    <property type="match status" value="1"/>
</dbReference>
<dbReference type="PANTHER" id="PTHR34987">
    <property type="entry name" value="C, PUTATIVE (AFU_ORTHOLOGUE AFUA_3G02880)-RELATED"/>
    <property type="match status" value="1"/>
</dbReference>
<dbReference type="InterPro" id="IPR012341">
    <property type="entry name" value="6hp_glycosidase-like_sf"/>
</dbReference>
<dbReference type="InterPro" id="IPR008928">
    <property type="entry name" value="6-hairpin_glycosidase_sf"/>
</dbReference>
<dbReference type="SUPFAM" id="SSF48208">
    <property type="entry name" value="Six-hairpin glycosidases"/>
    <property type="match status" value="1"/>
</dbReference>
<dbReference type="PROSITE" id="PS51257">
    <property type="entry name" value="PROKAR_LIPOPROTEIN"/>
    <property type="match status" value="1"/>
</dbReference>
<feature type="domain" description="Alpha-L-rhamnosidase C-terminal" evidence="2">
    <location>
        <begin position="532"/>
        <end position="587"/>
    </location>
</feature>